<feature type="compositionally biased region" description="Polar residues" evidence="2">
    <location>
        <begin position="80"/>
        <end position="89"/>
    </location>
</feature>
<evidence type="ECO:0000313" key="4">
    <source>
        <dbReference type="Proteomes" id="UP000438448"/>
    </source>
</evidence>
<dbReference type="SUPFAM" id="SSF143120">
    <property type="entry name" value="YefM-like"/>
    <property type="match status" value="1"/>
</dbReference>
<proteinExistence type="inferred from homology"/>
<keyword evidence="4" id="KW-1185">Reference proteome</keyword>
<sequence>MNLMSASDASRNFAELLSRVERGETVVITRDGRRLAMIGPAPAANGGELRDALSSWHERYPDDDPTFETDVLGAPRAITPPTSRHTPGA</sequence>
<dbReference type="EMBL" id="WEGK01000028">
    <property type="protein sequence ID" value="MQY24166.1"/>
    <property type="molecule type" value="Genomic_DNA"/>
</dbReference>
<evidence type="ECO:0008006" key="5">
    <source>
        <dbReference type="Google" id="ProtNLM"/>
    </source>
</evidence>
<reference evidence="3 4" key="1">
    <citation type="submission" date="2019-10" db="EMBL/GenBank/DDBJ databases">
        <title>Nocardia macrotermitis sp. nov. and Nocardia aurantia sp. nov., isolated from the gut of fungus growing-termite Macrotermes natalensis.</title>
        <authorList>
            <person name="Benndorf R."/>
            <person name="Schwitalla J."/>
            <person name="Martin K."/>
            <person name="De Beer W."/>
            <person name="Kaster A.-K."/>
            <person name="Vollmers J."/>
            <person name="Poulsen M."/>
            <person name="Beemelmanns C."/>
        </authorList>
    </citation>
    <scope>NUCLEOTIDE SEQUENCE [LARGE SCALE GENOMIC DNA]</scope>
    <source>
        <strain evidence="3 4">RB20</strain>
    </source>
</reference>
<evidence type="ECO:0000256" key="2">
    <source>
        <dbReference type="SAM" id="MobiDB-lite"/>
    </source>
</evidence>
<gene>
    <name evidence="3" type="ORF">NRB20_72990</name>
</gene>
<organism evidence="3 4">
    <name type="scientific">Nocardia macrotermitis</name>
    <dbReference type="NCBI Taxonomy" id="2585198"/>
    <lineage>
        <taxon>Bacteria</taxon>
        <taxon>Bacillati</taxon>
        <taxon>Actinomycetota</taxon>
        <taxon>Actinomycetes</taxon>
        <taxon>Mycobacteriales</taxon>
        <taxon>Nocardiaceae</taxon>
        <taxon>Nocardia</taxon>
    </lineage>
</organism>
<name>A0A7K0DED8_9NOCA</name>
<comment type="caution">
    <text evidence="3">The sequence shown here is derived from an EMBL/GenBank/DDBJ whole genome shotgun (WGS) entry which is preliminary data.</text>
</comment>
<evidence type="ECO:0000313" key="3">
    <source>
        <dbReference type="EMBL" id="MQY24166.1"/>
    </source>
</evidence>
<dbReference type="OrthoDB" id="557859at2"/>
<dbReference type="RefSeq" id="WP_153415896.1">
    <property type="nucleotide sequence ID" value="NZ_WEGK01000028.1"/>
</dbReference>
<protein>
    <recommendedName>
        <fullName evidence="5">Antitoxin</fullName>
    </recommendedName>
</protein>
<dbReference type="Gene3D" id="3.40.1620.10">
    <property type="entry name" value="YefM-like domain"/>
    <property type="match status" value="1"/>
</dbReference>
<dbReference type="Proteomes" id="UP000438448">
    <property type="component" value="Unassembled WGS sequence"/>
</dbReference>
<comment type="similarity">
    <text evidence="1">Belongs to the phD/YefM antitoxin family.</text>
</comment>
<accession>A0A7K0DED8</accession>
<dbReference type="NCBIfam" id="TIGR01552">
    <property type="entry name" value="phd_fam"/>
    <property type="match status" value="1"/>
</dbReference>
<feature type="region of interest" description="Disordered" evidence="2">
    <location>
        <begin position="70"/>
        <end position="89"/>
    </location>
</feature>
<evidence type="ECO:0000256" key="1">
    <source>
        <dbReference type="ARBA" id="ARBA00009981"/>
    </source>
</evidence>
<dbReference type="AlphaFoldDB" id="A0A7K0DED8"/>
<dbReference type="InterPro" id="IPR036165">
    <property type="entry name" value="YefM-like_sf"/>
</dbReference>